<evidence type="ECO:0000313" key="4">
    <source>
        <dbReference type="Proteomes" id="UP000245535"/>
    </source>
</evidence>
<feature type="transmembrane region" description="Helical" evidence="1">
    <location>
        <begin position="20"/>
        <end position="42"/>
    </location>
</feature>
<dbReference type="GO" id="GO:0080120">
    <property type="term" value="P:CAAX-box protein maturation"/>
    <property type="evidence" value="ECO:0007669"/>
    <property type="project" value="UniProtKB-ARBA"/>
</dbReference>
<feature type="transmembrane region" description="Helical" evidence="1">
    <location>
        <begin position="247"/>
        <end position="271"/>
    </location>
</feature>
<dbReference type="PANTHER" id="PTHR43592">
    <property type="entry name" value="CAAX AMINO TERMINAL PROTEASE"/>
    <property type="match status" value="1"/>
</dbReference>
<evidence type="ECO:0000313" key="3">
    <source>
        <dbReference type="EMBL" id="PWJ39134.1"/>
    </source>
</evidence>
<dbReference type="PANTHER" id="PTHR43592:SF15">
    <property type="entry name" value="CAAX AMINO TERMINAL PROTEASE FAMILY PROTEIN"/>
    <property type="match status" value="1"/>
</dbReference>
<keyword evidence="1" id="KW-0472">Membrane</keyword>
<dbReference type="OrthoDB" id="1523022at2"/>
<comment type="caution">
    <text evidence="3">The sequence shown here is derived from an EMBL/GenBank/DDBJ whole genome shotgun (WGS) entry which is preliminary data.</text>
</comment>
<protein>
    <recommendedName>
        <fullName evidence="2">CAAX prenyl protease 2/Lysostaphin resistance protein A-like domain-containing protein</fullName>
    </recommendedName>
</protein>
<dbReference type="InterPro" id="IPR003675">
    <property type="entry name" value="Rce1/LyrA-like_dom"/>
</dbReference>
<dbReference type="GO" id="GO:0004175">
    <property type="term" value="F:endopeptidase activity"/>
    <property type="evidence" value="ECO:0007669"/>
    <property type="project" value="UniProtKB-ARBA"/>
</dbReference>
<organism evidence="3 4">
    <name type="scientific">Sediminitomix flava</name>
    <dbReference type="NCBI Taxonomy" id="379075"/>
    <lineage>
        <taxon>Bacteria</taxon>
        <taxon>Pseudomonadati</taxon>
        <taxon>Bacteroidota</taxon>
        <taxon>Cytophagia</taxon>
        <taxon>Cytophagales</taxon>
        <taxon>Flammeovirgaceae</taxon>
        <taxon>Sediminitomix</taxon>
    </lineage>
</organism>
<feature type="transmembrane region" description="Helical" evidence="1">
    <location>
        <begin position="112"/>
        <end position="130"/>
    </location>
</feature>
<sequence length="312" mass="35708">MKDWKIPLSDSPYSPFSALLRFALLVIAAAFVGQFVVFIALLPLSNYDFNEVTNVLQAAMGSQPDKKVLLIAQGITATFTFILAPLAYIKWVEKKDISEVLVKRDHFSIPPLFLMVLFMLFMGPALQALVEWNEAFVFPESLKDLEAWFKEKEANAMRLTEGMLEFTSFGDFLFSFFVIAVLAGVGEEIVFRGLLQPLFYRITKNMHVAIWLTAFIFSAIHFQFYGFFPRMLLGAVFGYFYWWSKDIRYPILAHIFNNGYMVIMTYVAGFDPIEKAMEENTELSLLSIGISIVVSSLILLFFRKNFKNSLNV</sequence>
<feature type="transmembrane region" description="Helical" evidence="1">
    <location>
        <begin position="172"/>
        <end position="195"/>
    </location>
</feature>
<keyword evidence="4" id="KW-1185">Reference proteome</keyword>
<accession>A0A315Z649</accession>
<proteinExistence type="predicted"/>
<gene>
    <name evidence="3" type="ORF">BC781_10635</name>
</gene>
<name>A0A315Z649_SEDFL</name>
<dbReference type="EMBL" id="QGDO01000006">
    <property type="protein sequence ID" value="PWJ39134.1"/>
    <property type="molecule type" value="Genomic_DNA"/>
</dbReference>
<feature type="transmembrane region" description="Helical" evidence="1">
    <location>
        <begin position="207"/>
        <end position="227"/>
    </location>
</feature>
<dbReference type="Proteomes" id="UP000245535">
    <property type="component" value="Unassembled WGS sequence"/>
</dbReference>
<feature type="transmembrane region" description="Helical" evidence="1">
    <location>
        <begin position="70"/>
        <end position="91"/>
    </location>
</feature>
<evidence type="ECO:0000259" key="2">
    <source>
        <dbReference type="Pfam" id="PF02517"/>
    </source>
</evidence>
<reference evidence="3 4" key="1">
    <citation type="submission" date="2018-03" db="EMBL/GenBank/DDBJ databases">
        <title>Genomic Encyclopedia of Archaeal and Bacterial Type Strains, Phase II (KMG-II): from individual species to whole genera.</title>
        <authorList>
            <person name="Goeker M."/>
        </authorList>
    </citation>
    <scope>NUCLEOTIDE SEQUENCE [LARGE SCALE GENOMIC DNA]</scope>
    <source>
        <strain evidence="3 4">DSM 28229</strain>
    </source>
</reference>
<feature type="domain" description="CAAX prenyl protease 2/Lysostaphin resistance protein A-like" evidence="2">
    <location>
        <begin position="172"/>
        <end position="259"/>
    </location>
</feature>
<dbReference type="AlphaFoldDB" id="A0A315Z649"/>
<dbReference type="Pfam" id="PF02517">
    <property type="entry name" value="Rce1-like"/>
    <property type="match status" value="1"/>
</dbReference>
<feature type="transmembrane region" description="Helical" evidence="1">
    <location>
        <begin position="283"/>
        <end position="302"/>
    </location>
</feature>
<keyword evidence="1" id="KW-0812">Transmembrane</keyword>
<dbReference type="RefSeq" id="WP_109620894.1">
    <property type="nucleotide sequence ID" value="NZ_QGDO01000006.1"/>
</dbReference>
<evidence type="ECO:0000256" key="1">
    <source>
        <dbReference type="SAM" id="Phobius"/>
    </source>
</evidence>
<keyword evidence="1" id="KW-1133">Transmembrane helix</keyword>